<dbReference type="STRING" id="1798325.A2834_03825"/>
<dbReference type="InterPro" id="IPR031807">
    <property type="entry name" value="HicB-like"/>
</dbReference>
<dbReference type="SUPFAM" id="SSF143100">
    <property type="entry name" value="TTHA1013/TTHA0281-like"/>
    <property type="match status" value="1"/>
</dbReference>
<protein>
    <recommendedName>
        <fullName evidence="1">HicB-like antitoxin of toxin-antitoxin system domain-containing protein</fullName>
    </recommendedName>
</protein>
<sequence>MANKSKILSKLRNLQLPLVAEKDEDEFYVVECPILEGCYAQGKTLDEALRNIREVIYLVAEEKENSEALKSYHPKELSLHTITL</sequence>
<dbReference type="Pfam" id="PF15919">
    <property type="entry name" value="HicB_lk_antitox"/>
    <property type="match status" value="1"/>
</dbReference>
<dbReference type="Gene3D" id="3.30.160.250">
    <property type="match status" value="1"/>
</dbReference>
<dbReference type="EMBL" id="MFHD01000005">
    <property type="protein sequence ID" value="OGF63236.1"/>
    <property type="molecule type" value="Genomic_DNA"/>
</dbReference>
<evidence type="ECO:0000259" key="1">
    <source>
        <dbReference type="Pfam" id="PF15919"/>
    </source>
</evidence>
<dbReference type="InterPro" id="IPR035069">
    <property type="entry name" value="TTHA1013/TTHA0281-like"/>
</dbReference>
<gene>
    <name evidence="2" type="ORF">A2834_03825</name>
</gene>
<dbReference type="PANTHER" id="PTHR34504">
    <property type="entry name" value="ANTITOXIN HICB"/>
    <property type="match status" value="1"/>
</dbReference>
<name>A0A1F5VIH9_9BACT</name>
<dbReference type="PANTHER" id="PTHR34504:SF4">
    <property type="entry name" value="ANTITOXIN HICB"/>
    <property type="match status" value="1"/>
</dbReference>
<accession>A0A1F5VIH9</accession>
<feature type="domain" description="HicB-like antitoxin of toxin-antitoxin system" evidence="1">
    <location>
        <begin position="17"/>
        <end position="65"/>
    </location>
</feature>
<organism evidence="2 3">
    <name type="scientific">Candidatus Giovannonibacteria bacterium RIFCSPHIGHO2_01_FULL_45_23</name>
    <dbReference type="NCBI Taxonomy" id="1798325"/>
    <lineage>
        <taxon>Bacteria</taxon>
        <taxon>Candidatus Giovannoniibacteriota</taxon>
    </lineage>
</organism>
<proteinExistence type="predicted"/>
<evidence type="ECO:0000313" key="3">
    <source>
        <dbReference type="Proteomes" id="UP000179251"/>
    </source>
</evidence>
<reference evidence="2 3" key="1">
    <citation type="journal article" date="2016" name="Nat. Commun.">
        <title>Thousands of microbial genomes shed light on interconnected biogeochemical processes in an aquifer system.</title>
        <authorList>
            <person name="Anantharaman K."/>
            <person name="Brown C.T."/>
            <person name="Hug L.A."/>
            <person name="Sharon I."/>
            <person name="Castelle C.J."/>
            <person name="Probst A.J."/>
            <person name="Thomas B.C."/>
            <person name="Singh A."/>
            <person name="Wilkins M.J."/>
            <person name="Karaoz U."/>
            <person name="Brodie E.L."/>
            <person name="Williams K.H."/>
            <person name="Hubbard S.S."/>
            <person name="Banfield J.F."/>
        </authorList>
    </citation>
    <scope>NUCLEOTIDE SEQUENCE [LARGE SCALE GENOMIC DNA]</scope>
</reference>
<dbReference type="InterPro" id="IPR051404">
    <property type="entry name" value="TA_system_antitoxin"/>
</dbReference>
<comment type="caution">
    <text evidence="2">The sequence shown here is derived from an EMBL/GenBank/DDBJ whole genome shotgun (WGS) entry which is preliminary data.</text>
</comment>
<dbReference type="AlphaFoldDB" id="A0A1F5VIH9"/>
<dbReference type="Proteomes" id="UP000179251">
    <property type="component" value="Unassembled WGS sequence"/>
</dbReference>
<evidence type="ECO:0000313" key="2">
    <source>
        <dbReference type="EMBL" id="OGF63236.1"/>
    </source>
</evidence>